<dbReference type="Proteomes" id="UP000760668">
    <property type="component" value="Unassembled WGS sequence"/>
</dbReference>
<evidence type="ECO:0000313" key="2">
    <source>
        <dbReference type="EMBL" id="HJG86015.1"/>
    </source>
</evidence>
<feature type="domain" description="Carbohydrate-binding" evidence="1">
    <location>
        <begin position="19"/>
        <end position="198"/>
    </location>
</feature>
<dbReference type="Gene3D" id="2.60.40.1190">
    <property type="match status" value="1"/>
</dbReference>
<sequence>MEKRYGITRTRGEPDWPTIPCAQVDCACWGTTYTPETVFQCAYRPGKALYIRMECHEAEPLARCREQDGRVWFDSCMEAFLAPAREGSYMNLECNSIGAMLCSAGSERYVRQNLAESGLPRPVLRSLVGGERWEIRLEIAAATLRGLWNLELVPGGQLYGNFYKCGDETPQPHFVTWSPVDLPEPNFHAPHCFGVLELL</sequence>
<accession>A0A921SRM3</accession>
<evidence type="ECO:0000313" key="3">
    <source>
        <dbReference type="Proteomes" id="UP000760668"/>
    </source>
</evidence>
<dbReference type="Pfam" id="PF16011">
    <property type="entry name" value="CBM9_2"/>
    <property type="match status" value="1"/>
</dbReference>
<dbReference type="GO" id="GO:0016052">
    <property type="term" value="P:carbohydrate catabolic process"/>
    <property type="evidence" value="ECO:0007669"/>
    <property type="project" value="InterPro"/>
</dbReference>
<comment type="caution">
    <text evidence="2">The sequence shown here is derived from an EMBL/GenBank/DDBJ whole genome shotgun (WGS) entry which is preliminary data.</text>
</comment>
<organism evidence="2 3">
    <name type="scientific">Pseudoflavonifractor capillosus</name>
    <dbReference type="NCBI Taxonomy" id="106588"/>
    <lineage>
        <taxon>Bacteria</taxon>
        <taxon>Bacillati</taxon>
        <taxon>Bacillota</taxon>
        <taxon>Clostridia</taxon>
        <taxon>Eubacteriales</taxon>
        <taxon>Oscillospiraceae</taxon>
        <taxon>Pseudoflavonifractor</taxon>
    </lineage>
</organism>
<protein>
    <recommendedName>
        <fullName evidence="1">Carbohydrate-binding domain-containing protein</fullName>
    </recommendedName>
</protein>
<dbReference type="GO" id="GO:0030246">
    <property type="term" value="F:carbohydrate binding"/>
    <property type="evidence" value="ECO:0007669"/>
    <property type="project" value="InterPro"/>
</dbReference>
<dbReference type="SUPFAM" id="SSF49344">
    <property type="entry name" value="CBD9-like"/>
    <property type="match status" value="1"/>
</dbReference>
<dbReference type="CDD" id="cd09620">
    <property type="entry name" value="CBM9_like_3"/>
    <property type="match status" value="1"/>
</dbReference>
<dbReference type="GO" id="GO:0004553">
    <property type="term" value="F:hydrolase activity, hydrolyzing O-glycosyl compounds"/>
    <property type="evidence" value="ECO:0007669"/>
    <property type="project" value="InterPro"/>
</dbReference>
<dbReference type="RefSeq" id="WP_295369823.1">
    <property type="nucleotide sequence ID" value="NZ_DYUC01000024.1"/>
</dbReference>
<dbReference type="AlphaFoldDB" id="A0A921SRM3"/>
<proteinExistence type="predicted"/>
<evidence type="ECO:0000259" key="1">
    <source>
        <dbReference type="Pfam" id="PF16011"/>
    </source>
</evidence>
<name>A0A921SRM3_9FIRM</name>
<reference evidence="2" key="1">
    <citation type="journal article" date="2021" name="PeerJ">
        <title>Extensive microbial diversity within the chicken gut microbiome revealed by metagenomics and culture.</title>
        <authorList>
            <person name="Gilroy R."/>
            <person name="Ravi A."/>
            <person name="Getino M."/>
            <person name="Pursley I."/>
            <person name="Horton D.L."/>
            <person name="Alikhan N.F."/>
            <person name="Baker D."/>
            <person name="Gharbi K."/>
            <person name="Hall N."/>
            <person name="Watson M."/>
            <person name="Adriaenssens E.M."/>
            <person name="Foster-Nyarko E."/>
            <person name="Jarju S."/>
            <person name="Secka A."/>
            <person name="Antonio M."/>
            <person name="Oren A."/>
            <person name="Chaudhuri R.R."/>
            <person name="La Ragione R."/>
            <person name="Hildebrand F."/>
            <person name="Pallen M.J."/>
        </authorList>
    </citation>
    <scope>NUCLEOTIDE SEQUENCE</scope>
    <source>
        <strain evidence="2">CHK179-5677</strain>
    </source>
</reference>
<dbReference type="EMBL" id="DYUC01000024">
    <property type="protein sequence ID" value="HJG86015.1"/>
    <property type="molecule type" value="Genomic_DNA"/>
</dbReference>
<gene>
    <name evidence="2" type="ORF">K8V01_03135</name>
</gene>
<dbReference type="InterPro" id="IPR010502">
    <property type="entry name" value="Carb-bd_dom_fam9"/>
</dbReference>
<reference evidence="2" key="2">
    <citation type="submission" date="2021-09" db="EMBL/GenBank/DDBJ databases">
        <authorList>
            <person name="Gilroy R."/>
        </authorList>
    </citation>
    <scope>NUCLEOTIDE SEQUENCE</scope>
    <source>
        <strain evidence="2">CHK179-5677</strain>
    </source>
</reference>